<keyword evidence="1" id="KW-1133">Transmembrane helix</keyword>
<dbReference type="AlphaFoldDB" id="A0A7X0HVQ5"/>
<evidence type="ECO:0000313" key="4">
    <source>
        <dbReference type="Proteomes" id="UP000531594"/>
    </source>
</evidence>
<name>A0A7X0HVQ5_9BACI</name>
<feature type="domain" description="Inner membrane protein YgaP-like transmembrane" evidence="2">
    <location>
        <begin position="5"/>
        <end position="71"/>
    </location>
</feature>
<keyword evidence="1" id="KW-0472">Membrane</keyword>
<keyword evidence="4" id="KW-1185">Reference proteome</keyword>
<protein>
    <recommendedName>
        <fullName evidence="2">Inner membrane protein YgaP-like transmembrane domain-containing protein</fullName>
    </recommendedName>
</protein>
<gene>
    <name evidence="3" type="ORF">HNR53_004466</name>
</gene>
<proteinExistence type="predicted"/>
<evidence type="ECO:0000313" key="3">
    <source>
        <dbReference type="EMBL" id="MBB6447757.1"/>
    </source>
</evidence>
<evidence type="ECO:0000259" key="2">
    <source>
        <dbReference type="Pfam" id="PF11127"/>
    </source>
</evidence>
<organism evidence="3 4">
    <name type="scientific">Bacillus benzoevorans</name>
    <dbReference type="NCBI Taxonomy" id="1456"/>
    <lineage>
        <taxon>Bacteria</taxon>
        <taxon>Bacillati</taxon>
        <taxon>Bacillota</taxon>
        <taxon>Bacilli</taxon>
        <taxon>Bacillales</taxon>
        <taxon>Bacillaceae</taxon>
        <taxon>Bacillus</taxon>
    </lineage>
</organism>
<dbReference type="Pfam" id="PF11127">
    <property type="entry name" value="YgaP-like_TM"/>
    <property type="match status" value="1"/>
</dbReference>
<keyword evidence="1" id="KW-0812">Transmembrane</keyword>
<sequence length="94" mass="10703">MMKVKENIGIINALIRITAGLTILAWATTKMTRMPWRNTYLFMMICGAMKVAEGIVRYCPITALLQKEECCIQLKTKQTSTESDLEEPLDYNPT</sequence>
<evidence type="ECO:0000256" key="1">
    <source>
        <dbReference type="SAM" id="Phobius"/>
    </source>
</evidence>
<dbReference type="RefSeq" id="WP_343065372.1">
    <property type="nucleotide sequence ID" value="NZ_JACHGK010000028.1"/>
</dbReference>
<dbReference type="EMBL" id="JACHGK010000028">
    <property type="protein sequence ID" value="MBB6447757.1"/>
    <property type="molecule type" value="Genomic_DNA"/>
</dbReference>
<dbReference type="InterPro" id="IPR021309">
    <property type="entry name" value="YgaP-like_TM"/>
</dbReference>
<comment type="caution">
    <text evidence="3">The sequence shown here is derived from an EMBL/GenBank/DDBJ whole genome shotgun (WGS) entry which is preliminary data.</text>
</comment>
<dbReference type="Proteomes" id="UP000531594">
    <property type="component" value="Unassembled WGS sequence"/>
</dbReference>
<accession>A0A7X0HVQ5</accession>
<feature type="transmembrane region" description="Helical" evidence="1">
    <location>
        <begin position="7"/>
        <end position="27"/>
    </location>
</feature>
<feature type="transmembrane region" description="Helical" evidence="1">
    <location>
        <begin position="39"/>
        <end position="59"/>
    </location>
</feature>
<reference evidence="3 4" key="1">
    <citation type="submission" date="2020-08" db="EMBL/GenBank/DDBJ databases">
        <title>Genomic Encyclopedia of Type Strains, Phase IV (KMG-IV): sequencing the most valuable type-strain genomes for metagenomic binning, comparative biology and taxonomic classification.</title>
        <authorList>
            <person name="Goeker M."/>
        </authorList>
    </citation>
    <scope>NUCLEOTIDE SEQUENCE [LARGE SCALE GENOMIC DNA]</scope>
    <source>
        <strain evidence="3 4">DSM 5391</strain>
    </source>
</reference>